<dbReference type="AlphaFoldDB" id="A0A4D6LZN0"/>
<accession>A0A4D6LZN0</accession>
<keyword evidence="3" id="KW-1185">Reference proteome</keyword>
<evidence type="ECO:0000313" key="3">
    <source>
        <dbReference type="Proteomes" id="UP000501690"/>
    </source>
</evidence>
<evidence type="ECO:0000256" key="1">
    <source>
        <dbReference type="SAM" id="MobiDB-lite"/>
    </source>
</evidence>
<sequence>MDRASILGDAIDYLVDFHPVALTLATLPCRVKEELCPTALPCPKNQPAKPNDGSGSSESLVDSDFLTCRVDRPIGRDRSTDFSRLLLLAMP</sequence>
<feature type="region of interest" description="Disordered" evidence="1">
    <location>
        <begin position="40"/>
        <end position="60"/>
    </location>
</feature>
<organism evidence="2 3">
    <name type="scientific">Vigna unguiculata</name>
    <name type="common">Cowpea</name>
    <dbReference type="NCBI Taxonomy" id="3917"/>
    <lineage>
        <taxon>Eukaryota</taxon>
        <taxon>Viridiplantae</taxon>
        <taxon>Streptophyta</taxon>
        <taxon>Embryophyta</taxon>
        <taxon>Tracheophyta</taxon>
        <taxon>Spermatophyta</taxon>
        <taxon>Magnoliopsida</taxon>
        <taxon>eudicotyledons</taxon>
        <taxon>Gunneridae</taxon>
        <taxon>Pentapetalae</taxon>
        <taxon>rosids</taxon>
        <taxon>fabids</taxon>
        <taxon>Fabales</taxon>
        <taxon>Fabaceae</taxon>
        <taxon>Papilionoideae</taxon>
        <taxon>50 kb inversion clade</taxon>
        <taxon>NPAAA clade</taxon>
        <taxon>indigoferoid/millettioid clade</taxon>
        <taxon>Phaseoleae</taxon>
        <taxon>Vigna</taxon>
    </lineage>
</organism>
<proteinExistence type="predicted"/>
<evidence type="ECO:0000313" key="2">
    <source>
        <dbReference type="EMBL" id="QCD94040.1"/>
    </source>
</evidence>
<name>A0A4D6LZN0_VIGUN</name>
<reference evidence="2 3" key="1">
    <citation type="submission" date="2019-04" db="EMBL/GenBank/DDBJ databases">
        <title>An improved genome assembly and genetic linkage map for asparagus bean, Vigna unguiculata ssp. sesquipedialis.</title>
        <authorList>
            <person name="Xia Q."/>
            <person name="Zhang R."/>
            <person name="Dong Y."/>
        </authorList>
    </citation>
    <scope>NUCLEOTIDE SEQUENCE [LARGE SCALE GENOMIC DNA]</scope>
    <source>
        <tissue evidence="2">Leaf</tissue>
    </source>
</reference>
<protein>
    <submittedName>
        <fullName evidence="2">Uncharacterized protein</fullName>
    </submittedName>
</protein>
<gene>
    <name evidence="2" type="ORF">DEO72_LG5g2118</name>
</gene>
<dbReference type="EMBL" id="CP039349">
    <property type="protein sequence ID" value="QCD94040.1"/>
    <property type="molecule type" value="Genomic_DNA"/>
</dbReference>
<dbReference type="Proteomes" id="UP000501690">
    <property type="component" value="Linkage Group LG5"/>
</dbReference>